<keyword evidence="3" id="KW-0614">Plasmid</keyword>
<name>A0AAU7U561_9DEIO</name>
<reference evidence="3" key="1">
    <citation type="submission" date="2024-06" db="EMBL/GenBank/DDBJ databases">
        <title>Draft Genome Sequence of Deinococcus sonorensis Type Strain KR-87, a Biofilm Producing Representative of the Genus Deinococcus.</title>
        <authorList>
            <person name="Boren L.S."/>
            <person name="Grosso R.A."/>
            <person name="Hugenberg-Cox A.N."/>
            <person name="Hill J.T.E."/>
            <person name="Albert C.M."/>
            <person name="Tuohy J.M."/>
        </authorList>
    </citation>
    <scope>NUCLEOTIDE SEQUENCE</scope>
    <source>
        <strain evidence="3">KR-87</strain>
        <plasmid evidence="3">pDson04</plasmid>
    </source>
</reference>
<evidence type="ECO:0000256" key="1">
    <source>
        <dbReference type="SAM" id="MobiDB-lite"/>
    </source>
</evidence>
<dbReference type="SUPFAM" id="SSF48619">
    <property type="entry name" value="Phospholipase A2, PLA2"/>
    <property type="match status" value="1"/>
</dbReference>
<proteinExistence type="predicted"/>
<dbReference type="GO" id="GO:0006644">
    <property type="term" value="P:phospholipid metabolic process"/>
    <property type="evidence" value="ECO:0007669"/>
    <property type="project" value="InterPro"/>
</dbReference>
<dbReference type="AlphaFoldDB" id="A0AAU7U561"/>
<dbReference type="PROSITE" id="PS51257">
    <property type="entry name" value="PROKAR_LIPOPROTEIN"/>
    <property type="match status" value="1"/>
</dbReference>
<feature type="region of interest" description="Disordered" evidence="1">
    <location>
        <begin position="21"/>
        <end position="43"/>
    </location>
</feature>
<dbReference type="GO" id="GO:0004623">
    <property type="term" value="F:phospholipase A2 activity"/>
    <property type="evidence" value="ECO:0007669"/>
    <property type="project" value="UniProtKB-EC"/>
</dbReference>
<dbReference type="InterPro" id="IPR015141">
    <property type="entry name" value="PLipase_A2_prok/fun"/>
</dbReference>
<dbReference type="GO" id="GO:0050482">
    <property type="term" value="P:arachidonate secretion"/>
    <property type="evidence" value="ECO:0007669"/>
    <property type="project" value="InterPro"/>
</dbReference>
<gene>
    <name evidence="3" type="ORF">ABOD76_00520</name>
</gene>
<dbReference type="EMBL" id="CP158296">
    <property type="protein sequence ID" value="XBV83490.1"/>
    <property type="molecule type" value="Genomic_DNA"/>
</dbReference>
<dbReference type="EC" id="3.1.1.4" evidence="3"/>
<evidence type="ECO:0000313" key="3">
    <source>
        <dbReference type="EMBL" id="XBV83490.1"/>
    </source>
</evidence>
<dbReference type="InterPro" id="IPR036444">
    <property type="entry name" value="PLipase_A2_dom_sf"/>
</dbReference>
<feature type="signal peptide" evidence="2">
    <location>
        <begin position="1"/>
        <end position="18"/>
    </location>
</feature>
<dbReference type="Gene3D" id="1.20.90.10">
    <property type="entry name" value="Phospholipase A2 domain"/>
    <property type="match status" value="1"/>
</dbReference>
<geneLocation type="plasmid" evidence="3">
    <name>pDson04</name>
</geneLocation>
<dbReference type="KEGG" id="dsc:ABOD76_00520"/>
<evidence type="ECO:0000256" key="2">
    <source>
        <dbReference type="SAM" id="SignalP"/>
    </source>
</evidence>
<accession>A0AAU7U561</accession>
<keyword evidence="3" id="KW-0378">Hydrolase</keyword>
<organism evidence="3">
    <name type="scientific">Deinococcus sonorensis KR-87</name>
    <dbReference type="NCBI Taxonomy" id="694439"/>
    <lineage>
        <taxon>Bacteria</taxon>
        <taxon>Thermotogati</taxon>
        <taxon>Deinococcota</taxon>
        <taxon>Deinococci</taxon>
        <taxon>Deinococcales</taxon>
        <taxon>Deinococcaceae</taxon>
        <taxon>Deinococcus</taxon>
    </lineage>
</organism>
<keyword evidence="2" id="KW-0732">Signal</keyword>
<dbReference type="Pfam" id="PF09056">
    <property type="entry name" value="Phospholip_A2_3"/>
    <property type="match status" value="1"/>
</dbReference>
<feature type="chain" id="PRO_5043706092" evidence="2">
    <location>
        <begin position="19"/>
        <end position="229"/>
    </location>
</feature>
<feature type="compositionally biased region" description="Polar residues" evidence="1">
    <location>
        <begin position="31"/>
        <end position="43"/>
    </location>
</feature>
<dbReference type="RefSeq" id="WP_350241011.1">
    <property type="nucleotide sequence ID" value="NZ_CP158296.1"/>
</dbReference>
<sequence length="229" mass="25441">MYKAALTTLLLGTLLLSACGQTPQPAPDAQSGETASALPTTTASQDDAAVFQQTLKDLRDAKARVAAGEAAPTDAQGQPLDLDALIRQYEAHLQSAQTRALEPNITAQSLYSQYFRTIVADDHFRANYSNWRRGFPGYNWSNDGCSGPANRTGYGDNFLWPCIQHDFGYRNNRLAGQHNESTRLFIDVAFLRHMNQLCSHYSWYAKPGCYAMANVFYNGVRFGGWSSFY</sequence>
<protein>
    <submittedName>
        <fullName evidence="3">Phospholipase A2</fullName>
        <ecNumber evidence="3">3.1.1.4</ecNumber>
    </submittedName>
</protein>